<keyword evidence="4" id="KW-1185">Reference proteome</keyword>
<accession>A0A918UW99</accession>
<evidence type="ECO:0000313" key="3">
    <source>
        <dbReference type="EMBL" id="GGZ40087.1"/>
    </source>
</evidence>
<dbReference type="AlphaFoldDB" id="A0A918UW99"/>
<sequence length="166" mass="17838">MTLAVEAVVATAGEHDADHCMSLGAAEVVDYADPRVAERLKELCPWGVDMYVDTSGETDLTTAVGLLAHRGRIVLLAGAHTAGPAGRTALHEKLFHQQLCHLARHDGGTRRGGRHDQPPARLRPTPFPGDGGPAAERGRRSARANGEGQLHGKRVILAPHWPVRHR</sequence>
<evidence type="ECO:0000259" key="2">
    <source>
        <dbReference type="Pfam" id="PF00107"/>
    </source>
</evidence>
<feature type="region of interest" description="Disordered" evidence="1">
    <location>
        <begin position="105"/>
        <end position="152"/>
    </location>
</feature>
<dbReference type="RefSeq" id="WP_373299665.1">
    <property type="nucleotide sequence ID" value="NZ_BMVW01000023.1"/>
</dbReference>
<dbReference type="InterPro" id="IPR036291">
    <property type="entry name" value="NAD(P)-bd_dom_sf"/>
</dbReference>
<dbReference type="InterPro" id="IPR013149">
    <property type="entry name" value="ADH-like_C"/>
</dbReference>
<feature type="domain" description="Alcohol dehydrogenase-like C-terminal" evidence="2">
    <location>
        <begin position="8"/>
        <end position="83"/>
    </location>
</feature>
<dbReference type="SUPFAM" id="SSF51735">
    <property type="entry name" value="NAD(P)-binding Rossmann-fold domains"/>
    <property type="match status" value="1"/>
</dbReference>
<gene>
    <name evidence="3" type="ORF">GCM10010365_71160</name>
</gene>
<proteinExistence type="predicted"/>
<reference evidence="3" key="1">
    <citation type="journal article" date="2014" name="Int. J. Syst. Evol. Microbiol.">
        <title>Complete genome sequence of Corynebacterium casei LMG S-19264T (=DSM 44701T), isolated from a smear-ripened cheese.</title>
        <authorList>
            <consortium name="US DOE Joint Genome Institute (JGI-PGF)"/>
            <person name="Walter F."/>
            <person name="Albersmeier A."/>
            <person name="Kalinowski J."/>
            <person name="Ruckert C."/>
        </authorList>
    </citation>
    <scope>NUCLEOTIDE SEQUENCE</scope>
    <source>
        <strain evidence="3">JCM 4815</strain>
    </source>
</reference>
<reference evidence="3" key="2">
    <citation type="submission" date="2020-09" db="EMBL/GenBank/DDBJ databases">
        <authorList>
            <person name="Sun Q."/>
            <person name="Ohkuma M."/>
        </authorList>
    </citation>
    <scope>NUCLEOTIDE SEQUENCE</scope>
    <source>
        <strain evidence="3">JCM 4815</strain>
    </source>
</reference>
<organism evidence="3 4">
    <name type="scientific">Streptomyces poonensis</name>
    <dbReference type="NCBI Taxonomy" id="68255"/>
    <lineage>
        <taxon>Bacteria</taxon>
        <taxon>Bacillati</taxon>
        <taxon>Actinomycetota</taxon>
        <taxon>Actinomycetes</taxon>
        <taxon>Kitasatosporales</taxon>
        <taxon>Streptomycetaceae</taxon>
        <taxon>Streptomyces</taxon>
    </lineage>
</organism>
<feature type="compositionally biased region" description="Basic and acidic residues" evidence="1">
    <location>
        <begin position="105"/>
        <end position="118"/>
    </location>
</feature>
<evidence type="ECO:0000256" key="1">
    <source>
        <dbReference type="SAM" id="MobiDB-lite"/>
    </source>
</evidence>
<dbReference type="Pfam" id="PF00107">
    <property type="entry name" value="ADH_zinc_N"/>
    <property type="match status" value="1"/>
</dbReference>
<dbReference type="Gene3D" id="3.40.50.720">
    <property type="entry name" value="NAD(P)-binding Rossmann-like Domain"/>
    <property type="match status" value="1"/>
</dbReference>
<dbReference type="EMBL" id="BMVW01000023">
    <property type="protein sequence ID" value="GGZ40087.1"/>
    <property type="molecule type" value="Genomic_DNA"/>
</dbReference>
<dbReference type="Proteomes" id="UP000622166">
    <property type="component" value="Unassembled WGS sequence"/>
</dbReference>
<comment type="caution">
    <text evidence="3">The sequence shown here is derived from an EMBL/GenBank/DDBJ whole genome shotgun (WGS) entry which is preliminary data.</text>
</comment>
<evidence type="ECO:0000313" key="4">
    <source>
        <dbReference type="Proteomes" id="UP000622166"/>
    </source>
</evidence>
<name>A0A918UW99_9ACTN</name>
<protein>
    <recommendedName>
        <fullName evidence="2">Alcohol dehydrogenase-like C-terminal domain-containing protein</fullName>
    </recommendedName>
</protein>